<dbReference type="PROSITE" id="PS50995">
    <property type="entry name" value="HTH_MARR_2"/>
    <property type="match status" value="1"/>
</dbReference>
<dbReference type="SMART" id="SM00347">
    <property type="entry name" value="HTH_MARR"/>
    <property type="match status" value="1"/>
</dbReference>
<dbReference type="Gene3D" id="1.10.10.10">
    <property type="entry name" value="Winged helix-like DNA-binding domain superfamily/Winged helix DNA-binding domain"/>
    <property type="match status" value="1"/>
</dbReference>
<organism evidence="2 3">
    <name type="scientific">Deinococcus taklimakanensis</name>
    <dbReference type="NCBI Taxonomy" id="536443"/>
    <lineage>
        <taxon>Bacteria</taxon>
        <taxon>Thermotogati</taxon>
        <taxon>Deinococcota</taxon>
        <taxon>Deinococci</taxon>
        <taxon>Deinococcales</taxon>
        <taxon>Deinococcaceae</taxon>
        <taxon>Deinococcus</taxon>
    </lineage>
</organism>
<sequence>MTPLSSPSLQLLTALWNLWQSLAADGDTRLRVECGVDLKGFIALGYLQARPYQPAELAAALQMPRYEVSRLLGTLENSGLISRVRDGRDGRQVTVNLTQDGQHTWDRGLITVEDVTAPALAGLDRATLDHLIHTLTKLIPVPDGEPT</sequence>
<dbReference type="InterPro" id="IPR000835">
    <property type="entry name" value="HTH_MarR-typ"/>
</dbReference>
<dbReference type="InterPro" id="IPR039422">
    <property type="entry name" value="MarR/SlyA-like"/>
</dbReference>
<dbReference type="Proteomes" id="UP001597475">
    <property type="component" value="Unassembled WGS sequence"/>
</dbReference>
<dbReference type="InterPro" id="IPR036390">
    <property type="entry name" value="WH_DNA-bd_sf"/>
</dbReference>
<comment type="caution">
    <text evidence="2">The sequence shown here is derived from an EMBL/GenBank/DDBJ whole genome shotgun (WGS) entry which is preliminary data.</text>
</comment>
<dbReference type="PANTHER" id="PTHR33164">
    <property type="entry name" value="TRANSCRIPTIONAL REGULATOR, MARR FAMILY"/>
    <property type="match status" value="1"/>
</dbReference>
<dbReference type="EMBL" id="JBHUMK010000020">
    <property type="protein sequence ID" value="MFD2608863.1"/>
    <property type="molecule type" value="Genomic_DNA"/>
</dbReference>
<keyword evidence="3" id="KW-1185">Reference proteome</keyword>
<reference evidence="3" key="1">
    <citation type="journal article" date="2019" name="Int. J. Syst. Evol. Microbiol.">
        <title>The Global Catalogue of Microorganisms (GCM) 10K type strain sequencing project: providing services to taxonomists for standard genome sequencing and annotation.</title>
        <authorList>
            <consortium name="The Broad Institute Genomics Platform"/>
            <consortium name="The Broad Institute Genome Sequencing Center for Infectious Disease"/>
            <person name="Wu L."/>
            <person name="Ma J."/>
        </authorList>
    </citation>
    <scope>NUCLEOTIDE SEQUENCE [LARGE SCALE GENOMIC DNA]</scope>
    <source>
        <strain evidence="3">KCTC 33842</strain>
    </source>
</reference>
<name>A0ABW5P3A1_9DEIO</name>
<dbReference type="PANTHER" id="PTHR33164:SF43">
    <property type="entry name" value="HTH-TYPE TRANSCRIPTIONAL REPRESSOR YETL"/>
    <property type="match status" value="1"/>
</dbReference>
<dbReference type="CDD" id="cd00090">
    <property type="entry name" value="HTH_ARSR"/>
    <property type="match status" value="1"/>
</dbReference>
<protein>
    <submittedName>
        <fullName evidence="2">MarR family winged helix-turn-helix transcriptional regulator</fullName>
    </submittedName>
</protein>
<feature type="domain" description="HTH marR-type" evidence="1">
    <location>
        <begin position="1"/>
        <end position="140"/>
    </location>
</feature>
<dbReference type="RefSeq" id="WP_386843765.1">
    <property type="nucleotide sequence ID" value="NZ_JBHUMK010000020.1"/>
</dbReference>
<dbReference type="InterPro" id="IPR011991">
    <property type="entry name" value="ArsR-like_HTH"/>
</dbReference>
<accession>A0ABW5P3A1</accession>
<evidence type="ECO:0000313" key="2">
    <source>
        <dbReference type="EMBL" id="MFD2608863.1"/>
    </source>
</evidence>
<dbReference type="SUPFAM" id="SSF46785">
    <property type="entry name" value="Winged helix' DNA-binding domain"/>
    <property type="match status" value="1"/>
</dbReference>
<proteinExistence type="predicted"/>
<dbReference type="InterPro" id="IPR036388">
    <property type="entry name" value="WH-like_DNA-bd_sf"/>
</dbReference>
<dbReference type="PRINTS" id="PR00598">
    <property type="entry name" value="HTHMARR"/>
</dbReference>
<evidence type="ECO:0000259" key="1">
    <source>
        <dbReference type="PROSITE" id="PS50995"/>
    </source>
</evidence>
<evidence type="ECO:0000313" key="3">
    <source>
        <dbReference type="Proteomes" id="UP001597475"/>
    </source>
</evidence>
<gene>
    <name evidence="2" type="ORF">ACFSR9_05325</name>
</gene>
<dbReference type="Pfam" id="PF12802">
    <property type="entry name" value="MarR_2"/>
    <property type="match status" value="1"/>
</dbReference>